<sequence length="207" mass="24442">MKRVLIQIISYSISLILLILISVKIYNHFSVKRFVTKPISKKESDIIFGNKDAKESIFLFGNYQCSHCKYFFNEDYPKLKKEILDSGKINLRVRFVPLSDNKSILNVYSMSISIFKYGEYEKFHNMLLHNFNLAFTPEYEDLINNIMQNNEAIAQDYLSENNIADLENNKKEFKELKFKGTPTIIFRNRIYKGRPSIKELKQQLEIN</sequence>
<keyword evidence="1" id="KW-0812">Transmembrane</keyword>
<dbReference type="AlphaFoldDB" id="A0AAE3MC32"/>
<keyword evidence="1" id="KW-0472">Membrane</keyword>
<dbReference type="RefSeq" id="WP_301198218.1">
    <property type="nucleotide sequence ID" value="NZ_JAPDPI010000007.1"/>
</dbReference>
<evidence type="ECO:0000256" key="1">
    <source>
        <dbReference type="SAM" id="Phobius"/>
    </source>
</evidence>
<protein>
    <submittedName>
        <fullName evidence="3">DsbA family protein</fullName>
    </submittedName>
</protein>
<accession>A0AAE3MC32</accession>
<evidence type="ECO:0000313" key="3">
    <source>
        <dbReference type="EMBL" id="MCW3804996.1"/>
    </source>
</evidence>
<keyword evidence="1" id="KW-1133">Transmembrane helix</keyword>
<dbReference type="InterPro" id="IPR036249">
    <property type="entry name" value="Thioredoxin-like_sf"/>
</dbReference>
<dbReference type="Gene3D" id="3.40.30.10">
    <property type="entry name" value="Glutaredoxin"/>
    <property type="match status" value="1"/>
</dbReference>
<proteinExistence type="predicted"/>
<dbReference type="Proteomes" id="UP001207408">
    <property type="component" value="Unassembled WGS sequence"/>
</dbReference>
<dbReference type="Pfam" id="PF13462">
    <property type="entry name" value="Thioredoxin_4"/>
    <property type="match status" value="1"/>
</dbReference>
<dbReference type="EMBL" id="JAPDPI010000007">
    <property type="protein sequence ID" value="MCW3804996.1"/>
    <property type="molecule type" value="Genomic_DNA"/>
</dbReference>
<dbReference type="InterPro" id="IPR012336">
    <property type="entry name" value="Thioredoxin-like_fold"/>
</dbReference>
<evidence type="ECO:0000259" key="2">
    <source>
        <dbReference type="Pfam" id="PF13462"/>
    </source>
</evidence>
<name>A0AAE3MC32_9BACT</name>
<gene>
    <name evidence="3" type="ORF">OM074_05125</name>
</gene>
<feature type="domain" description="Thioredoxin-like fold" evidence="2">
    <location>
        <begin position="42"/>
        <end position="205"/>
    </location>
</feature>
<organism evidence="3 4">
    <name type="scientific">Plebeiibacterium marinum</name>
    <dbReference type="NCBI Taxonomy" id="2992111"/>
    <lineage>
        <taxon>Bacteria</taxon>
        <taxon>Pseudomonadati</taxon>
        <taxon>Bacteroidota</taxon>
        <taxon>Bacteroidia</taxon>
        <taxon>Marinilabiliales</taxon>
        <taxon>Marinilabiliaceae</taxon>
        <taxon>Plebeiibacterium</taxon>
    </lineage>
</organism>
<keyword evidence="4" id="KW-1185">Reference proteome</keyword>
<dbReference type="SUPFAM" id="SSF52833">
    <property type="entry name" value="Thioredoxin-like"/>
    <property type="match status" value="1"/>
</dbReference>
<comment type="caution">
    <text evidence="3">The sequence shown here is derived from an EMBL/GenBank/DDBJ whole genome shotgun (WGS) entry which is preliminary data.</text>
</comment>
<reference evidence="3" key="1">
    <citation type="submission" date="2022-10" db="EMBL/GenBank/DDBJ databases">
        <authorList>
            <person name="Yu W.X."/>
        </authorList>
    </citation>
    <scope>NUCLEOTIDE SEQUENCE</scope>
    <source>
        <strain evidence="3">D04</strain>
    </source>
</reference>
<feature type="transmembrane region" description="Helical" evidence="1">
    <location>
        <begin position="6"/>
        <end position="27"/>
    </location>
</feature>
<evidence type="ECO:0000313" key="4">
    <source>
        <dbReference type="Proteomes" id="UP001207408"/>
    </source>
</evidence>